<dbReference type="GO" id="GO:0019134">
    <property type="term" value="F:glucosamine-1-phosphate N-acetyltransferase activity"/>
    <property type="evidence" value="ECO:0007669"/>
    <property type="project" value="UniProtKB-EC"/>
</dbReference>
<dbReference type="InterPro" id="IPR001451">
    <property type="entry name" value="Hexapep"/>
</dbReference>
<keyword evidence="6" id="KW-0012">Acyltransferase</keyword>
<dbReference type="GeneID" id="38665535"/>
<accession>A0A348B0F8</accession>
<dbReference type="KEGG" id="sacd:HS1genome_0049"/>
<evidence type="ECO:0000256" key="3">
    <source>
        <dbReference type="ARBA" id="ARBA00022679"/>
    </source>
</evidence>
<dbReference type="AlphaFoldDB" id="A0A348B0F8"/>
<dbReference type="InterPro" id="IPR029044">
    <property type="entry name" value="Nucleotide-diphossugar_trans"/>
</dbReference>
<evidence type="ECO:0000259" key="9">
    <source>
        <dbReference type="Pfam" id="PF12804"/>
    </source>
</evidence>
<evidence type="ECO:0000256" key="6">
    <source>
        <dbReference type="ARBA" id="ARBA00023315"/>
    </source>
</evidence>
<comment type="catalytic activity">
    <reaction evidence="8">
        <text>N-acetyl-alpha-D-glucosamine 1-phosphate + UTP + H(+) = UDP-N-acetyl-alpha-D-glucosamine + diphosphate</text>
        <dbReference type="Rhea" id="RHEA:13509"/>
        <dbReference type="ChEBI" id="CHEBI:15378"/>
        <dbReference type="ChEBI" id="CHEBI:33019"/>
        <dbReference type="ChEBI" id="CHEBI:46398"/>
        <dbReference type="ChEBI" id="CHEBI:57705"/>
        <dbReference type="ChEBI" id="CHEBI:57776"/>
        <dbReference type="EC" id="2.7.7.23"/>
    </reaction>
</comment>
<evidence type="ECO:0000313" key="11">
    <source>
        <dbReference type="EMBL" id="GGT86788.1"/>
    </source>
</evidence>
<protein>
    <submittedName>
        <fullName evidence="10">Nucleotidyltransferase</fullName>
    </submittedName>
</protein>
<dbReference type="Proteomes" id="UP000276741">
    <property type="component" value="Chromosome"/>
</dbReference>
<dbReference type="InterPro" id="IPR050065">
    <property type="entry name" value="GlmU-like"/>
</dbReference>
<comment type="similarity">
    <text evidence="2">In the N-terminal section; belongs to the N-acetylglucosamine-1-phosphate uridyltransferase family.</text>
</comment>
<reference evidence="11" key="1">
    <citation type="journal article" date="2014" name="Int. J. Syst. Evol. Microbiol.">
        <title>Complete genome sequence of Corynebacterium casei LMG S-19264T (=DSM 44701T), isolated from a smear-ripened cheese.</title>
        <authorList>
            <consortium name="US DOE Joint Genome Institute (JGI-PGF)"/>
            <person name="Walter F."/>
            <person name="Albersmeier A."/>
            <person name="Kalinowski J."/>
            <person name="Ruckert C."/>
        </authorList>
    </citation>
    <scope>NUCLEOTIDE SEQUENCE</scope>
    <source>
        <strain evidence="11">JCM 31740</strain>
    </source>
</reference>
<proteinExistence type="inferred from homology"/>
<keyword evidence="4" id="KW-0548">Nucleotidyltransferase</keyword>
<reference evidence="12" key="2">
    <citation type="submission" date="2018-04" db="EMBL/GenBank/DDBJ databases">
        <title>Complete genome sequence of Sulfodiicoccus acidiphilus strain HS-1.</title>
        <authorList>
            <person name="Sakai H.D."/>
            <person name="Kurosawa N."/>
        </authorList>
    </citation>
    <scope>NUCLEOTIDE SEQUENCE [LARGE SCALE GENOMIC DNA]</scope>
    <source>
        <strain evidence="12">HS-1</strain>
    </source>
</reference>
<dbReference type="Pfam" id="PF12804">
    <property type="entry name" value="NTP_transf_3"/>
    <property type="match status" value="1"/>
</dbReference>
<dbReference type="PANTHER" id="PTHR43584">
    <property type="entry name" value="NUCLEOTIDYL TRANSFERASE"/>
    <property type="match status" value="1"/>
</dbReference>
<keyword evidence="3 10" id="KW-0808">Transferase</keyword>
<evidence type="ECO:0000256" key="7">
    <source>
        <dbReference type="ARBA" id="ARBA00048247"/>
    </source>
</evidence>
<dbReference type="EMBL" id="AP018553">
    <property type="protein sequence ID" value="BBD71660.1"/>
    <property type="molecule type" value="Genomic_DNA"/>
</dbReference>
<organism evidence="10 12">
    <name type="scientific">Sulfodiicoccus acidiphilus</name>
    <dbReference type="NCBI Taxonomy" id="1670455"/>
    <lineage>
        <taxon>Archaea</taxon>
        <taxon>Thermoproteota</taxon>
        <taxon>Thermoprotei</taxon>
        <taxon>Sulfolobales</taxon>
        <taxon>Sulfolobaceae</taxon>
        <taxon>Sulfodiicoccus</taxon>
    </lineage>
</organism>
<dbReference type="EMBL" id="BMQS01000001">
    <property type="protein sequence ID" value="GGT86788.1"/>
    <property type="molecule type" value="Genomic_DNA"/>
</dbReference>
<sequence>MIALVLAAGSGRGLEPYTTFVQKETISVVGKPVIRYVVDGLVDAGIDKFVVVVGDKEEQVKEALSGVSIPLTFVRQKRKGIEGAVLDGMSEVDDEVFTLAYGDIVAPPRFYRSLMNAYLEGGKDAVFSLVPVSEGLSTYGLAVIQEGKLKAITNTGSTLALAGAYVIPKGNFDNLLDYFNHLIQRGSNYFVWSGSWVDVGYPEDLIRAVESILSNRATEISEKAYISRTAVIGRGVIVEENAYVDEYAVIKGPAYIGRNVYVGNFSLIRDFTSLEEDSRVGAYAELAHALVQPRADVGSKAYLSFSIIGSSSKIGAGVVASSYPAEVTRSKVEKLGCLISPSRQVPHGKVLEPGYRE</sequence>
<reference evidence="11" key="4">
    <citation type="submission" date="2020-09" db="EMBL/GenBank/DDBJ databases">
        <authorList>
            <person name="Sun Q."/>
            <person name="Ohkuma M."/>
        </authorList>
    </citation>
    <scope>NUCLEOTIDE SEQUENCE</scope>
    <source>
        <strain evidence="11">JCM 31740</strain>
    </source>
</reference>
<reference evidence="10" key="3">
    <citation type="journal article" date="2019" name="BMC Res. Notes">
        <title>Complete genome sequence of the Sulfodiicoccus acidiphilus strain HS-1T, the first crenarchaeon that lacks polB3, isolated from an acidic hot spring in Ohwaku-dani, Hakone, Japan.</title>
        <authorList>
            <person name="Sakai H.D."/>
            <person name="Kurosawa N."/>
        </authorList>
    </citation>
    <scope>NUCLEOTIDE SEQUENCE</scope>
    <source>
        <strain evidence="10">HS-1</strain>
    </source>
</reference>
<dbReference type="InterPro" id="IPR025877">
    <property type="entry name" value="MobA-like_NTP_Trfase"/>
</dbReference>
<dbReference type="RefSeq" id="WP_126448996.1">
    <property type="nucleotide sequence ID" value="NZ_AP018553.1"/>
</dbReference>
<dbReference type="InterPro" id="IPR011004">
    <property type="entry name" value="Trimer_LpxA-like_sf"/>
</dbReference>
<dbReference type="Gene3D" id="3.90.550.10">
    <property type="entry name" value="Spore Coat Polysaccharide Biosynthesis Protein SpsA, Chain A"/>
    <property type="match status" value="1"/>
</dbReference>
<dbReference type="SUPFAM" id="SSF51161">
    <property type="entry name" value="Trimeric LpxA-like enzymes"/>
    <property type="match status" value="1"/>
</dbReference>
<evidence type="ECO:0000256" key="5">
    <source>
        <dbReference type="ARBA" id="ARBA00023268"/>
    </source>
</evidence>
<keyword evidence="12" id="KW-1185">Reference proteome</keyword>
<evidence type="ECO:0000256" key="2">
    <source>
        <dbReference type="ARBA" id="ARBA00007947"/>
    </source>
</evidence>
<comment type="catalytic activity">
    <reaction evidence="7">
        <text>alpha-D-glucosamine 1-phosphate + acetyl-CoA = N-acetyl-alpha-D-glucosamine 1-phosphate + CoA + H(+)</text>
        <dbReference type="Rhea" id="RHEA:13725"/>
        <dbReference type="ChEBI" id="CHEBI:15378"/>
        <dbReference type="ChEBI" id="CHEBI:57287"/>
        <dbReference type="ChEBI" id="CHEBI:57288"/>
        <dbReference type="ChEBI" id="CHEBI:57776"/>
        <dbReference type="ChEBI" id="CHEBI:58516"/>
        <dbReference type="EC" id="2.3.1.157"/>
    </reaction>
</comment>
<name>A0A348B0F8_9CREN</name>
<evidence type="ECO:0000313" key="10">
    <source>
        <dbReference type="EMBL" id="BBD71660.1"/>
    </source>
</evidence>
<evidence type="ECO:0000256" key="8">
    <source>
        <dbReference type="ARBA" id="ARBA00048493"/>
    </source>
</evidence>
<dbReference type="SUPFAM" id="SSF53448">
    <property type="entry name" value="Nucleotide-diphospho-sugar transferases"/>
    <property type="match status" value="1"/>
</dbReference>
<dbReference type="Proteomes" id="UP000616143">
    <property type="component" value="Unassembled WGS sequence"/>
</dbReference>
<dbReference type="Gene3D" id="2.160.10.10">
    <property type="entry name" value="Hexapeptide repeat proteins"/>
    <property type="match status" value="1"/>
</dbReference>
<keyword evidence="5" id="KW-0511">Multifunctional enzyme</keyword>
<dbReference type="GO" id="GO:0003977">
    <property type="term" value="F:UDP-N-acetylglucosamine diphosphorylase activity"/>
    <property type="evidence" value="ECO:0007669"/>
    <property type="project" value="UniProtKB-EC"/>
</dbReference>
<dbReference type="Pfam" id="PF00132">
    <property type="entry name" value="Hexapep"/>
    <property type="match status" value="1"/>
</dbReference>
<evidence type="ECO:0000256" key="1">
    <source>
        <dbReference type="ARBA" id="ARBA00007707"/>
    </source>
</evidence>
<evidence type="ECO:0000313" key="12">
    <source>
        <dbReference type="Proteomes" id="UP000276741"/>
    </source>
</evidence>
<comment type="similarity">
    <text evidence="1">In the C-terminal section; belongs to the transferase hexapeptide repeat family.</text>
</comment>
<dbReference type="OrthoDB" id="15372at2157"/>
<feature type="domain" description="MobA-like NTP transferase" evidence="9">
    <location>
        <begin position="3"/>
        <end position="127"/>
    </location>
</feature>
<dbReference type="PANTHER" id="PTHR43584:SF8">
    <property type="entry name" value="N-ACETYLMURAMATE ALPHA-1-PHOSPHATE URIDYLYLTRANSFERASE"/>
    <property type="match status" value="1"/>
</dbReference>
<evidence type="ECO:0000256" key="4">
    <source>
        <dbReference type="ARBA" id="ARBA00022695"/>
    </source>
</evidence>
<gene>
    <name evidence="11" type="ORF">GCM10007116_00970</name>
    <name evidence="10" type="ORF">HS1genome_0049</name>
</gene>